<proteinExistence type="predicted"/>
<comment type="caution">
    <text evidence="3">The sequence shown here is derived from an EMBL/GenBank/DDBJ whole genome shotgun (WGS) entry which is preliminary data.</text>
</comment>
<dbReference type="PANTHER" id="PTHR43353:SF6">
    <property type="entry name" value="CYTOPLASMIC ALDEHYDE DEHYDROGENASE (EUROFUNG)"/>
    <property type="match status" value="1"/>
</dbReference>
<accession>A0ABQ0TSN8</accession>
<dbReference type="InterPro" id="IPR050740">
    <property type="entry name" value="Aldehyde_DH_Superfamily"/>
</dbReference>
<sequence length="481" mass="51263">MKKLKMYMDGKWVESVSGAYFDAFNPATGEQIAKIAEGTREDAQAAIAAARRGFEHISSMSVWERSRLLTAIASVIEKRKEVLAHTLTQDQGKPFHTEALPEVEGTIAAFLEAAEQIKWLETSVISVEDSSKRVFTIRQPKGVYGIITPWNFPFMVPAEYIAYGLAAGNAIVWAPAPTTSVCAVALAECLEEAGVPQGAVNLVTGKGAVVGDEIVANPGTDAIGFTGSTATGNQIAIRGAGKPLLLELGGNGPTIVLADADLDRAAKSIAFGSFFNGGQVCTSTELILAQKDIHDELVQRVLQHAKEIVLGDPFDLRTTMGPLNNEMVVAKNDEHALDCLKKGAEILLGGKRATSMTSNLFFEPTVITGVTEDCLYCQEETFGPVAPFMSFSTHAEALELARKNKWGLVSSVFTDNLKDSMYFAEKIKAGIVTINSGSGESGGSNIPFGGVAGKQSGMGRIGGKYSLHEMTDLKAICMDVT</sequence>
<evidence type="ECO:0000313" key="4">
    <source>
        <dbReference type="Proteomes" id="UP000319578"/>
    </source>
</evidence>
<dbReference type="RefSeq" id="WP_201783425.1">
    <property type="nucleotide sequence ID" value="NZ_BJON01000018.1"/>
</dbReference>
<evidence type="ECO:0000256" key="1">
    <source>
        <dbReference type="ARBA" id="ARBA00023002"/>
    </source>
</evidence>
<gene>
    <name evidence="3" type="ORF">BRE01_45030</name>
</gene>
<dbReference type="InterPro" id="IPR016162">
    <property type="entry name" value="Ald_DH_N"/>
</dbReference>
<dbReference type="SUPFAM" id="SSF53720">
    <property type="entry name" value="ALDH-like"/>
    <property type="match status" value="1"/>
</dbReference>
<organism evidence="3 4">
    <name type="scientific">Brevibacillus reuszeri</name>
    <dbReference type="NCBI Taxonomy" id="54915"/>
    <lineage>
        <taxon>Bacteria</taxon>
        <taxon>Bacillati</taxon>
        <taxon>Bacillota</taxon>
        <taxon>Bacilli</taxon>
        <taxon>Bacillales</taxon>
        <taxon>Paenibacillaceae</taxon>
        <taxon>Brevibacillus</taxon>
    </lineage>
</organism>
<dbReference type="EMBL" id="BJON01000018">
    <property type="protein sequence ID" value="GED70801.1"/>
    <property type="molecule type" value="Genomic_DNA"/>
</dbReference>
<reference evidence="3 4" key="1">
    <citation type="submission" date="2019-06" db="EMBL/GenBank/DDBJ databases">
        <title>Whole genome shotgun sequence of Brevibacillus reuszeri NBRC 15719.</title>
        <authorList>
            <person name="Hosoyama A."/>
            <person name="Uohara A."/>
            <person name="Ohji S."/>
            <person name="Ichikawa N."/>
        </authorList>
    </citation>
    <scope>NUCLEOTIDE SEQUENCE [LARGE SCALE GENOMIC DNA]</scope>
    <source>
        <strain evidence="3 4">NBRC 15719</strain>
    </source>
</reference>
<protein>
    <submittedName>
        <fullName evidence="3">Aldehyde dehydrogenase</fullName>
    </submittedName>
</protein>
<dbReference type="Pfam" id="PF00171">
    <property type="entry name" value="Aldedh"/>
    <property type="match status" value="1"/>
</dbReference>
<dbReference type="InterPro" id="IPR016161">
    <property type="entry name" value="Ald_DH/histidinol_DH"/>
</dbReference>
<evidence type="ECO:0000313" key="3">
    <source>
        <dbReference type="EMBL" id="GED70801.1"/>
    </source>
</evidence>
<feature type="domain" description="Aldehyde dehydrogenase" evidence="2">
    <location>
        <begin position="12"/>
        <end position="476"/>
    </location>
</feature>
<keyword evidence="4" id="KW-1185">Reference proteome</keyword>
<dbReference type="Gene3D" id="3.40.605.10">
    <property type="entry name" value="Aldehyde Dehydrogenase, Chain A, domain 1"/>
    <property type="match status" value="1"/>
</dbReference>
<dbReference type="InterPro" id="IPR015590">
    <property type="entry name" value="Aldehyde_DH_dom"/>
</dbReference>
<dbReference type="InterPro" id="IPR016163">
    <property type="entry name" value="Ald_DH_C"/>
</dbReference>
<evidence type="ECO:0000259" key="2">
    <source>
        <dbReference type="Pfam" id="PF00171"/>
    </source>
</evidence>
<name>A0ABQ0TSN8_9BACL</name>
<dbReference type="Proteomes" id="UP000319578">
    <property type="component" value="Unassembled WGS sequence"/>
</dbReference>
<dbReference type="Gene3D" id="3.40.309.10">
    <property type="entry name" value="Aldehyde Dehydrogenase, Chain A, domain 2"/>
    <property type="match status" value="1"/>
</dbReference>
<dbReference type="PANTHER" id="PTHR43353">
    <property type="entry name" value="SUCCINATE-SEMIALDEHYDE DEHYDROGENASE, MITOCHONDRIAL"/>
    <property type="match status" value="1"/>
</dbReference>
<keyword evidence="1" id="KW-0560">Oxidoreductase</keyword>